<evidence type="ECO:0000313" key="2">
    <source>
        <dbReference type="Proteomes" id="UP001162992"/>
    </source>
</evidence>
<name>A0ACC2CXH7_DIPCM</name>
<gene>
    <name evidence="1" type="ORF">O6H91_08G052200</name>
</gene>
<protein>
    <submittedName>
        <fullName evidence="1">Uncharacterized protein</fullName>
    </submittedName>
</protein>
<comment type="caution">
    <text evidence="1">The sequence shown here is derived from an EMBL/GenBank/DDBJ whole genome shotgun (WGS) entry which is preliminary data.</text>
</comment>
<keyword evidence="2" id="KW-1185">Reference proteome</keyword>
<evidence type="ECO:0000313" key="1">
    <source>
        <dbReference type="EMBL" id="KAJ7546735.1"/>
    </source>
</evidence>
<accession>A0ACC2CXH7</accession>
<reference evidence="2" key="1">
    <citation type="journal article" date="2024" name="Proc. Natl. Acad. Sci. U.S.A.">
        <title>Extraordinary preservation of gene collinearity over three hundred million years revealed in homosporous lycophytes.</title>
        <authorList>
            <person name="Li C."/>
            <person name="Wickell D."/>
            <person name="Kuo L.Y."/>
            <person name="Chen X."/>
            <person name="Nie B."/>
            <person name="Liao X."/>
            <person name="Peng D."/>
            <person name="Ji J."/>
            <person name="Jenkins J."/>
            <person name="Williams M."/>
            <person name="Shu S."/>
            <person name="Plott C."/>
            <person name="Barry K."/>
            <person name="Rajasekar S."/>
            <person name="Grimwood J."/>
            <person name="Han X."/>
            <person name="Sun S."/>
            <person name="Hou Z."/>
            <person name="He W."/>
            <person name="Dai G."/>
            <person name="Sun C."/>
            <person name="Schmutz J."/>
            <person name="Leebens-Mack J.H."/>
            <person name="Li F.W."/>
            <person name="Wang L."/>
        </authorList>
    </citation>
    <scope>NUCLEOTIDE SEQUENCE [LARGE SCALE GENOMIC DNA]</scope>
    <source>
        <strain evidence="2">cv. PW_Plant_1</strain>
    </source>
</reference>
<proteinExistence type="predicted"/>
<dbReference type="Proteomes" id="UP001162992">
    <property type="component" value="Chromosome 8"/>
</dbReference>
<dbReference type="EMBL" id="CM055099">
    <property type="protein sequence ID" value="KAJ7546735.1"/>
    <property type="molecule type" value="Genomic_DNA"/>
</dbReference>
<sequence>MDDAKEEEEEEKEEGVQEEQLRNREQRLIDRLRLAVIATAEAEAQKQGLSVSPPVMTALADLTFNYTVQLAKDVEMFAQHAGRKSVNVDDVSLAGKLSFCFKAVRGNIRFLCLGFVMWCLNFKMAIHILNQSR</sequence>
<organism evidence="1 2">
    <name type="scientific">Diphasiastrum complanatum</name>
    <name type="common">Issler's clubmoss</name>
    <name type="synonym">Lycopodium complanatum</name>
    <dbReference type="NCBI Taxonomy" id="34168"/>
    <lineage>
        <taxon>Eukaryota</taxon>
        <taxon>Viridiplantae</taxon>
        <taxon>Streptophyta</taxon>
        <taxon>Embryophyta</taxon>
        <taxon>Tracheophyta</taxon>
        <taxon>Lycopodiopsida</taxon>
        <taxon>Lycopodiales</taxon>
        <taxon>Lycopodiaceae</taxon>
        <taxon>Lycopodioideae</taxon>
        <taxon>Diphasiastrum</taxon>
    </lineage>
</organism>